<feature type="region of interest" description="Disordered" evidence="1">
    <location>
        <begin position="44"/>
        <end position="80"/>
    </location>
</feature>
<evidence type="ECO:0000313" key="3">
    <source>
        <dbReference type="Proteomes" id="UP001500893"/>
    </source>
</evidence>
<protein>
    <submittedName>
        <fullName evidence="2">Uncharacterized protein</fullName>
    </submittedName>
</protein>
<evidence type="ECO:0000256" key="1">
    <source>
        <dbReference type="SAM" id="MobiDB-lite"/>
    </source>
</evidence>
<comment type="caution">
    <text evidence="2">The sequence shown here is derived from an EMBL/GenBank/DDBJ whole genome shotgun (WGS) entry which is preliminary data.</text>
</comment>
<reference evidence="3" key="1">
    <citation type="journal article" date="2019" name="Int. J. Syst. Evol. Microbiol.">
        <title>The Global Catalogue of Microorganisms (GCM) 10K type strain sequencing project: providing services to taxonomists for standard genome sequencing and annotation.</title>
        <authorList>
            <consortium name="The Broad Institute Genomics Platform"/>
            <consortium name="The Broad Institute Genome Sequencing Center for Infectious Disease"/>
            <person name="Wu L."/>
            <person name="Ma J."/>
        </authorList>
    </citation>
    <scope>NUCLEOTIDE SEQUENCE [LARGE SCALE GENOMIC DNA]</scope>
    <source>
        <strain evidence="3">JCM 11574</strain>
    </source>
</reference>
<gene>
    <name evidence="2" type="ORF">GCM10010521_36240</name>
</gene>
<organism evidence="2 3">
    <name type="scientific">Streptomyces rameus</name>
    <dbReference type="NCBI Taxonomy" id="68261"/>
    <lineage>
        <taxon>Bacteria</taxon>
        <taxon>Bacillati</taxon>
        <taxon>Actinomycetota</taxon>
        <taxon>Actinomycetes</taxon>
        <taxon>Kitasatosporales</taxon>
        <taxon>Streptomycetaceae</taxon>
        <taxon>Streptomyces</taxon>
    </lineage>
</organism>
<sequence>MYGLTKISLERNDLWPGSGRDAASWGVDPGGRVRRSAIRNGLPLGVGVDDRPAGAGRTPTGRATLQPRVPTSKERPWRPA</sequence>
<name>A0ABP6NJM9_9ACTN</name>
<accession>A0ABP6NJM9</accession>
<keyword evidence="3" id="KW-1185">Reference proteome</keyword>
<feature type="compositionally biased region" description="Basic and acidic residues" evidence="1">
    <location>
        <begin position="71"/>
        <end position="80"/>
    </location>
</feature>
<dbReference type="Proteomes" id="UP001500893">
    <property type="component" value="Unassembled WGS sequence"/>
</dbReference>
<evidence type="ECO:0000313" key="2">
    <source>
        <dbReference type="EMBL" id="GAA3145917.1"/>
    </source>
</evidence>
<dbReference type="EMBL" id="BAAAVM010000042">
    <property type="protein sequence ID" value="GAA3145917.1"/>
    <property type="molecule type" value="Genomic_DNA"/>
</dbReference>
<proteinExistence type="predicted"/>